<reference evidence="1 2" key="1">
    <citation type="submission" date="2023-02" db="EMBL/GenBank/DDBJ databases">
        <authorList>
            <person name="Olszewska D."/>
        </authorList>
    </citation>
    <scope>NUCLEOTIDE SEQUENCE [LARGE SCALE GENOMIC DNA]</scope>
    <source>
        <strain evidence="1 2">FDU301</strain>
    </source>
</reference>
<evidence type="ECO:0000313" key="2">
    <source>
        <dbReference type="Proteomes" id="UP001213771"/>
    </source>
</evidence>
<dbReference type="Gene3D" id="1.10.150.20">
    <property type="entry name" value="5' to 3' exonuclease, C-terminal subdomain"/>
    <property type="match status" value="1"/>
</dbReference>
<dbReference type="SUPFAM" id="SSF56672">
    <property type="entry name" value="DNA/RNA polymerases"/>
    <property type="match status" value="1"/>
</dbReference>
<protein>
    <submittedName>
        <fullName evidence="1">Damage repair protein</fullName>
    </submittedName>
</protein>
<accession>A0ABD4WKZ8</accession>
<dbReference type="InterPro" id="IPR043502">
    <property type="entry name" value="DNA/RNA_pol_sf"/>
</dbReference>
<organism evidence="1 2">
    <name type="scientific">Priestia megaterium</name>
    <name type="common">Bacillus megaterium</name>
    <dbReference type="NCBI Taxonomy" id="1404"/>
    <lineage>
        <taxon>Bacteria</taxon>
        <taxon>Bacillati</taxon>
        <taxon>Bacillota</taxon>
        <taxon>Bacilli</taxon>
        <taxon>Bacillales</taxon>
        <taxon>Bacillaceae</taxon>
        <taxon>Priestia</taxon>
    </lineage>
</organism>
<gene>
    <name evidence="1" type="ORF">PVE99_00085</name>
</gene>
<dbReference type="AlphaFoldDB" id="A0ABD4WKZ8"/>
<evidence type="ECO:0000313" key="1">
    <source>
        <dbReference type="EMBL" id="MDD9780927.1"/>
    </source>
</evidence>
<feature type="non-terminal residue" evidence="1">
    <location>
        <position position="1"/>
    </location>
</feature>
<name>A0ABD4WKZ8_PRIMG</name>
<proteinExistence type="predicted"/>
<dbReference type="EMBL" id="JARAOX010000015">
    <property type="protein sequence ID" value="MDD9780927.1"/>
    <property type="molecule type" value="Genomic_DNA"/>
</dbReference>
<sequence>ILYEIYRKTRLTSTAGIGTNLLLDKVILYHEAKHSPTGVDYWRYEYIPVKLWSIHPMKDFCGISSATERRLNRSGIHSIKELALSSKEMLL</sequence>
<dbReference type="Proteomes" id="UP001213771">
    <property type="component" value="Unassembled WGS sequence"/>
</dbReference>
<comment type="caution">
    <text evidence="1">The sequence shown here is derived from an EMBL/GenBank/DDBJ whole genome shotgun (WGS) entry which is preliminary data.</text>
</comment>